<dbReference type="Gene3D" id="2.40.70.10">
    <property type="entry name" value="Acid Proteases"/>
    <property type="match status" value="1"/>
</dbReference>
<dbReference type="AlphaFoldDB" id="A0A371HD30"/>
<feature type="region of interest" description="Disordered" evidence="1">
    <location>
        <begin position="1"/>
        <end position="34"/>
    </location>
</feature>
<protein>
    <recommendedName>
        <fullName evidence="4">Reverse transcriptase domain-containing protein</fullName>
    </recommendedName>
</protein>
<feature type="non-terminal residue" evidence="2">
    <location>
        <position position="1"/>
    </location>
</feature>
<reference evidence="2" key="1">
    <citation type="submission" date="2018-05" db="EMBL/GenBank/DDBJ databases">
        <title>Draft genome of Mucuna pruriens seed.</title>
        <authorList>
            <person name="Nnadi N.E."/>
            <person name="Vos R."/>
            <person name="Hasami M.H."/>
            <person name="Devisetty U.K."/>
            <person name="Aguiy J.C."/>
        </authorList>
    </citation>
    <scope>NUCLEOTIDE SEQUENCE [LARGE SCALE GENOMIC DNA]</scope>
    <source>
        <strain evidence="2">JCA_2017</strain>
    </source>
</reference>
<dbReference type="InterPro" id="IPR021109">
    <property type="entry name" value="Peptidase_aspartic_dom_sf"/>
</dbReference>
<organism evidence="2 3">
    <name type="scientific">Mucuna pruriens</name>
    <name type="common">Velvet bean</name>
    <name type="synonym">Dolichos pruriens</name>
    <dbReference type="NCBI Taxonomy" id="157652"/>
    <lineage>
        <taxon>Eukaryota</taxon>
        <taxon>Viridiplantae</taxon>
        <taxon>Streptophyta</taxon>
        <taxon>Embryophyta</taxon>
        <taxon>Tracheophyta</taxon>
        <taxon>Spermatophyta</taxon>
        <taxon>Magnoliopsida</taxon>
        <taxon>eudicotyledons</taxon>
        <taxon>Gunneridae</taxon>
        <taxon>Pentapetalae</taxon>
        <taxon>rosids</taxon>
        <taxon>fabids</taxon>
        <taxon>Fabales</taxon>
        <taxon>Fabaceae</taxon>
        <taxon>Papilionoideae</taxon>
        <taxon>50 kb inversion clade</taxon>
        <taxon>NPAAA clade</taxon>
        <taxon>indigoferoid/millettioid clade</taxon>
        <taxon>Phaseoleae</taxon>
        <taxon>Mucuna</taxon>
    </lineage>
</organism>
<keyword evidence="3" id="KW-1185">Reference proteome</keyword>
<evidence type="ECO:0008006" key="4">
    <source>
        <dbReference type="Google" id="ProtNLM"/>
    </source>
</evidence>
<accession>A0A371HD30</accession>
<evidence type="ECO:0000313" key="3">
    <source>
        <dbReference type="Proteomes" id="UP000257109"/>
    </source>
</evidence>
<sequence length="182" mass="20269">MIPSQTGVDMTRLRSGVEFPQPTTPHLSPRSTEAEAKPGAECVPLLFPNQTIVAKRFEIDEDLLKLFRKVENNIPLLDAIKQIPKYAKLLKELCVHKRKNEGNCRDGRNRIVVNTRAGIQRILPKKCLDPSIFAIPCVIGGRTFTDAMLDIRDSISVMPASIYKSLNLGDLESTGMVVQLTN</sequence>
<gene>
    <name evidence="2" type="ORF">CR513_16086</name>
</gene>
<evidence type="ECO:0000256" key="1">
    <source>
        <dbReference type="SAM" id="MobiDB-lite"/>
    </source>
</evidence>
<evidence type="ECO:0000313" key="2">
    <source>
        <dbReference type="EMBL" id="RDY00706.1"/>
    </source>
</evidence>
<name>A0A371HD30_MUCPR</name>
<dbReference type="PANTHER" id="PTHR33067">
    <property type="entry name" value="RNA-DIRECTED DNA POLYMERASE-RELATED"/>
    <property type="match status" value="1"/>
</dbReference>
<dbReference type="Proteomes" id="UP000257109">
    <property type="component" value="Unassembled WGS sequence"/>
</dbReference>
<proteinExistence type="predicted"/>
<comment type="caution">
    <text evidence="2">The sequence shown here is derived from an EMBL/GenBank/DDBJ whole genome shotgun (WGS) entry which is preliminary data.</text>
</comment>
<dbReference type="PANTHER" id="PTHR33067:SF15">
    <property type="entry name" value="RNA-DIRECTED DNA POLYMERASE"/>
    <property type="match status" value="1"/>
</dbReference>
<dbReference type="EMBL" id="QJKJ01002931">
    <property type="protein sequence ID" value="RDY00706.1"/>
    <property type="molecule type" value="Genomic_DNA"/>
</dbReference>
<dbReference type="OrthoDB" id="778454at2759"/>